<evidence type="ECO:0000256" key="1">
    <source>
        <dbReference type="SAM" id="Coils"/>
    </source>
</evidence>
<evidence type="ECO:0000313" key="2">
    <source>
        <dbReference type="EMBL" id="CAG9331150.1"/>
    </source>
</evidence>
<gene>
    <name evidence="2" type="ORF">BSTOLATCC_MIC53229</name>
</gene>
<sequence length="372" mass="43643">MAYSENDKSLIDFYTSMLTLHQEAQNRVNSVFEGLKHEAMTLLHKSLFSRPKLMHFENEDLKESINQSTKNVVKESKKDKKDYNANKEYGLIKKENEENEEKRWNKESKEYEEIKEFKENEECIVNKTIEDDKATMAPNSLPVKRLREAPEEEVYHQFLDEYKPKIAERKEMICKLYSSNVSPKLIGRLLSLSVNAIHIIGDWKQVSLKIAQRNRETRQKLKKLLSDGHPFQEVVKHSGLNNTTASVMLDDYPICIVIKSPEEKKNFIEKAVNNCISKKLLARVTRIQPSKIYTWANHLNNDEDFSDEECIEDKSGEYSRETIRKTIYDYYLNNSIEGAAERNGVSNLVKIEEWIRNLENLKKHRRDENGFE</sequence>
<comment type="caution">
    <text evidence="2">The sequence shown here is derived from an EMBL/GenBank/DDBJ whole genome shotgun (WGS) entry which is preliminary data.</text>
</comment>
<protein>
    <recommendedName>
        <fullName evidence="4">HNH homing endonuclease</fullName>
    </recommendedName>
</protein>
<dbReference type="AlphaFoldDB" id="A0AAU9K1C0"/>
<reference evidence="2" key="1">
    <citation type="submission" date="2021-09" db="EMBL/GenBank/DDBJ databases">
        <authorList>
            <consortium name="AG Swart"/>
            <person name="Singh M."/>
            <person name="Singh A."/>
            <person name="Seah K."/>
            <person name="Emmerich C."/>
        </authorList>
    </citation>
    <scope>NUCLEOTIDE SEQUENCE</scope>
    <source>
        <strain evidence="2">ATCC30299</strain>
    </source>
</reference>
<evidence type="ECO:0000313" key="3">
    <source>
        <dbReference type="Proteomes" id="UP001162131"/>
    </source>
</evidence>
<feature type="coiled-coil region" evidence="1">
    <location>
        <begin position="94"/>
        <end position="121"/>
    </location>
</feature>
<keyword evidence="3" id="KW-1185">Reference proteome</keyword>
<dbReference type="EMBL" id="CAJZBQ010000053">
    <property type="protein sequence ID" value="CAG9331150.1"/>
    <property type="molecule type" value="Genomic_DNA"/>
</dbReference>
<accession>A0AAU9K1C0</accession>
<organism evidence="2 3">
    <name type="scientific">Blepharisma stoltei</name>
    <dbReference type="NCBI Taxonomy" id="1481888"/>
    <lineage>
        <taxon>Eukaryota</taxon>
        <taxon>Sar</taxon>
        <taxon>Alveolata</taxon>
        <taxon>Ciliophora</taxon>
        <taxon>Postciliodesmatophora</taxon>
        <taxon>Heterotrichea</taxon>
        <taxon>Heterotrichida</taxon>
        <taxon>Blepharismidae</taxon>
        <taxon>Blepharisma</taxon>
    </lineage>
</organism>
<name>A0AAU9K1C0_9CILI</name>
<keyword evidence="1" id="KW-0175">Coiled coil</keyword>
<evidence type="ECO:0008006" key="4">
    <source>
        <dbReference type="Google" id="ProtNLM"/>
    </source>
</evidence>
<dbReference type="Proteomes" id="UP001162131">
    <property type="component" value="Unassembled WGS sequence"/>
</dbReference>
<proteinExistence type="predicted"/>